<feature type="transmembrane region" description="Helical" evidence="1">
    <location>
        <begin position="29"/>
        <end position="48"/>
    </location>
</feature>
<keyword evidence="3" id="KW-1185">Reference proteome</keyword>
<evidence type="ECO:0000256" key="1">
    <source>
        <dbReference type="SAM" id="Phobius"/>
    </source>
</evidence>
<keyword evidence="1" id="KW-0812">Transmembrane</keyword>
<reference evidence="2 3" key="1">
    <citation type="submission" date="2023-10" db="EMBL/GenBank/DDBJ databases">
        <title>Complete genome sequence of Shewanella sp. DAU334.</title>
        <authorList>
            <person name="Lee Y.-S."/>
            <person name="Jeong H.-R."/>
            <person name="Hwang E.-J."/>
            <person name="Choi Y.-L."/>
            <person name="Kim G.-D."/>
        </authorList>
    </citation>
    <scope>NUCLEOTIDE SEQUENCE [LARGE SCALE GENOMIC DNA]</scope>
    <source>
        <strain evidence="2 3">DAU334</strain>
    </source>
</reference>
<protein>
    <submittedName>
        <fullName evidence="2">Metal transporter</fullName>
    </submittedName>
</protein>
<feature type="transmembrane region" description="Helical" evidence="1">
    <location>
        <begin position="212"/>
        <end position="230"/>
    </location>
</feature>
<feature type="transmembrane region" description="Helical" evidence="1">
    <location>
        <begin position="250"/>
        <end position="273"/>
    </location>
</feature>
<feature type="transmembrane region" description="Helical" evidence="1">
    <location>
        <begin position="91"/>
        <end position="110"/>
    </location>
</feature>
<organism evidence="2 3">
    <name type="scientific">Shewanella youngdeokensis</name>
    <dbReference type="NCBI Taxonomy" id="2999068"/>
    <lineage>
        <taxon>Bacteria</taxon>
        <taxon>Pseudomonadati</taxon>
        <taxon>Pseudomonadota</taxon>
        <taxon>Gammaproteobacteria</taxon>
        <taxon>Alteromonadales</taxon>
        <taxon>Shewanellaceae</taxon>
        <taxon>Shewanella</taxon>
    </lineage>
</organism>
<evidence type="ECO:0000313" key="2">
    <source>
        <dbReference type="EMBL" id="WOT05304.1"/>
    </source>
</evidence>
<feature type="transmembrane region" description="Helical" evidence="1">
    <location>
        <begin position="351"/>
        <end position="371"/>
    </location>
</feature>
<dbReference type="RefSeq" id="WP_310469567.1">
    <property type="nucleotide sequence ID" value="NZ_CP136522.1"/>
</dbReference>
<feature type="transmembrane region" description="Helical" evidence="1">
    <location>
        <begin position="465"/>
        <end position="485"/>
    </location>
</feature>
<feature type="transmembrane region" description="Helical" evidence="1">
    <location>
        <begin position="378"/>
        <end position="398"/>
    </location>
</feature>
<keyword evidence="1" id="KW-0472">Membrane</keyword>
<feature type="transmembrane region" description="Helical" evidence="1">
    <location>
        <begin position="436"/>
        <end position="453"/>
    </location>
</feature>
<evidence type="ECO:0000313" key="3">
    <source>
        <dbReference type="Proteomes" id="UP001529491"/>
    </source>
</evidence>
<keyword evidence="1" id="KW-1133">Transmembrane helix</keyword>
<feature type="transmembrane region" description="Helical" evidence="1">
    <location>
        <begin position="404"/>
        <end position="424"/>
    </location>
</feature>
<sequence length="513" mass="55876">MLYLLASCIALLLGPLFYRFLSSGTGLQKGLDGFIFVSLGGLVLIHILPELLEHGGFLAIIFVIIGIWGPTLSERLFHQYSEVTHNLTLTLGIGGLLLHTITDGGAMILAQQDGNSSLLALGIILHRLPVGVAIWWLLKPQVGGRWAMLVLAGMMLLTGAGYFAGEQMLVHLSLENTVYLQAFVTGSILHVVLHQPHGQPDTDKNGQFEYQAGIGSLLGMALLALLLIMDSGGHDHQHGHSHSTEHLLDWMLTIAPILLLSYAVASLRFHFGLSPQNSSLSRRWLQRLLGPEAIVITGLLLGPLFALIQAGAVFAIGYLLTYGKVEPTDPHDSLPTSALRFGFAHLVDRSAPWIVLSLILANLIGHPAVPLSSPYVQVMVLLLVFLPMRFCNLGAAVLSLSLAYSGWTTIAVILPLIAAPIFNIAQLKLMAWPLRVKLMILLLGLLTIIEWIQPQWQALGHLPNAVNTTCLGIVAALFAASLLRLGPRKFMSRLMQHQAKPHSHEHNHGHHHH</sequence>
<feature type="transmembrane region" description="Helical" evidence="1">
    <location>
        <begin position="144"/>
        <end position="164"/>
    </location>
</feature>
<feature type="transmembrane region" description="Helical" evidence="1">
    <location>
        <begin position="55"/>
        <end position="71"/>
    </location>
</feature>
<gene>
    <name evidence="2" type="ORF">RGE70_00310</name>
</gene>
<feature type="transmembrane region" description="Helical" evidence="1">
    <location>
        <begin position="117"/>
        <end position="138"/>
    </location>
</feature>
<accession>A0ABZ0JZY1</accession>
<name>A0ABZ0JZY1_9GAMM</name>
<dbReference type="EMBL" id="CP136522">
    <property type="protein sequence ID" value="WOT05304.1"/>
    <property type="molecule type" value="Genomic_DNA"/>
</dbReference>
<dbReference type="Proteomes" id="UP001529491">
    <property type="component" value="Chromosome"/>
</dbReference>
<feature type="transmembrane region" description="Helical" evidence="1">
    <location>
        <begin position="294"/>
        <end position="320"/>
    </location>
</feature>
<proteinExistence type="predicted"/>